<accession>A0ACC2TVF7</accession>
<keyword evidence="2" id="KW-1185">Reference proteome</keyword>
<gene>
    <name evidence="1" type="primary">MLH1</name>
    <name evidence="1" type="ORF">DSO57_1006267</name>
</gene>
<protein>
    <submittedName>
        <fullName evidence="1">DNA mismatch repair protein</fullName>
    </submittedName>
</protein>
<dbReference type="EMBL" id="QTSX02002147">
    <property type="protein sequence ID" value="KAJ9078492.1"/>
    <property type="molecule type" value="Genomic_DNA"/>
</dbReference>
<sequence>MEGMEPPKEQNLPPVKTRILKLSETVANRIAAGEVIQRPGNALKELLENSLRCRVNERTGACLGRGAKVATDPR</sequence>
<organism evidence="1 2">
    <name type="scientific">Entomophthora muscae</name>
    <dbReference type="NCBI Taxonomy" id="34485"/>
    <lineage>
        <taxon>Eukaryota</taxon>
        <taxon>Fungi</taxon>
        <taxon>Fungi incertae sedis</taxon>
        <taxon>Zoopagomycota</taxon>
        <taxon>Entomophthoromycotina</taxon>
        <taxon>Entomophthoromycetes</taxon>
        <taxon>Entomophthorales</taxon>
        <taxon>Entomophthoraceae</taxon>
        <taxon>Entomophthora</taxon>
    </lineage>
</organism>
<evidence type="ECO:0000313" key="1">
    <source>
        <dbReference type="EMBL" id="KAJ9078492.1"/>
    </source>
</evidence>
<evidence type="ECO:0000313" key="2">
    <source>
        <dbReference type="Proteomes" id="UP001165960"/>
    </source>
</evidence>
<proteinExistence type="predicted"/>
<name>A0ACC2TVF7_9FUNG</name>
<reference evidence="1" key="1">
    <citation type="submission" date="2022-04" db="EMBL/GenBank/DDBJ databases">
        <title>Genome of the entomopathogenic fungus Entomophthora muscae.</title>
        <authorList>
            <person name="Elya C."/>
            <person name="Lovett B.R."/>
            <person name="Lee E."/>
            <person name="Macias A.M."/>
            <person name="Hajek A.E."/>
            <person name="De Bivort B.L."/>
            <person name="Kasson M.T."/>
            <person name="De Fine Licht H.H."/>
            <person name="Stajich J.E."/>
        </authorList>
    </citation>
    <scope>NUCLEOTIDE SEQUENCE</scope>
    <source>
        <strain evidence="1">Berkeley</strain>
    </source>
</reference>
<dbReference type="Proteomes" id="UP001165960">
    <property type="component" value="Unassembled WGS sequence"/>
</dbReference>
<comment type="caution">
    <text evidence="1">The sequence shown here is derived from an EMBL/GenBank/DDBJ whole genome shotgun (WGS) entry which is preliminary data.</text>
</comment>